<dbReference type="PROSITE" id="PS50236">
    <property type="entry name" value="CHCR"/>
    <property type="match status" value="7"/>
</dbReference>
<evidence type="ECO:0000313" key="9">
    <source>
        <dbReference type="Proteomes" id="UP000002866"/>
    </source>
</evidence>
<dbReference type="InterPro" id="IPR016341">
    <property type="entry name" value="Clathrin_heavy_chain"/>
</dbReference>
<feature type="repeat" description="CHCR" evidence="7">
    <location>
        <begin position="842"/>
        <end position="981"/>
    </location>
</feature>
<feature type="repeat" description="CHCR" evidence="7">
    <location>
        <begin position="988"/>
        <end position="1133"/>
    </location>
</feature>
<dbReference type="Gene3D" id="2.130.10.110">
    <property type="entry name" value="Clathrin heavy-chain terminal domain"/>
    <property type="match status" value="1"/>
</dbReference>
<dbReference type="GO" id="GO:0006898">
    <property type="term" value="P:receptor-mediated endocytosis"/>
    <property type="evidence" value="ECO:0007669"/>
    <property type="project" value="TreeGrafter"/>
</dbReference>
<dbReference type="Proteomes" id="UP000002866">
    <property type="component" value="Chromosome 9"/>
</dbReference>
<dbReference type="RefSeq" id="XP_004182499.1">
    <property type="nucleotide sequence ID" value="XM_004182451.1"/>
</dbReference>
<proteinExistence type="inferred from homology"/>
<dbReference type="InterPro" id="IPR000547">
    <property type="entry name" value="Clathrin_H-chain/VPS_repeat"/>
</dbReference>
<dbReference type="InterPro" id="IPR055358">
    <property type="entry name" value="CHCR"/>
</dbReference>
<dbReference type="GO" id="GO:0005829">
    <property type="term" value="C:cytosol"/>
    <property type="evidence" value="ECO:0007669"/>
    <property type="project" value="GOC"/>
</dbReference>
<evidence type="ECO:0000313" key="8">
    <source>
        <dbReference type="EMBL" id="CCH62980.1"/>
    </source>
</evidence>
<dbReference type="Gene3D" id="1.25.40.10">
    <property type="entry name" value="Tetratricopeptide repeat domain"/>
    <property type="match status" value="3"/>
</dbReference>
<dbReference type="SMART" id="SM00299">
    <property type="entry name" value="CLH"/>
    <property type="match status" value="7"/>
</dbReference>
<evidence type="ECO:0000256" key="5">
    <source>
        <dbReference type="ARBA" id="ARBA00023329"/>
    </source>
</evidence>
<feature type="repeat" description="CHCR" evidence="7">
    <location>
        <begin position="1137"/>
        <end position="1278"/>
    </location>
</feature>
<evidence type="ECO:0000256" key="6">
    <source>
        <dbReference type="PIRNR" id="PIRNR002290"/>
    </source>
</evidence>
<dbReference type="FunFam" id="2.130.10.110:FF:000003">
    <property type="entry name" value="Clathrin heavy chain"/>
    <property type="match status" value="1"/>
</dbReference>
<dbReference type="GO" id="GO:0030479">
    <property type="term" value="C:actin cortical patch"/>
    <property type="evidence" value="ECO:0007669"/>
    <property type="project" value="TreeGrafter"/>
</dbReference>
<dbReference type="GeneID" id="14498157"/>
<evidence type="ECO:0000256" key="2">
    <source>
        <dbReference type="ARBA" id="ARBA00022737"/>
    </source>
</evidence>
<dbReference type="Gene3D" id="1.25.40.730">
    <property type="match status" value="1"/>
</dbReference>
<reference evidence="8 9" key="1">
    <citation type="journal article" date="2011" name="Proc. Natl. Acad. Sci. U.S.A.">
        <title>Evolutionary erosion of yeast sex chromosomes by mating-type switching accidents.</title>
        <authorList>
            <person name="Gordon J.L."/>
            <person name="Armisen D."/>
            <person name="Proux-Wera E."/>
            <person name="Oheigeartaigh S.S."/>
            <person name="Byrne K.P."/>
            <person name="Wolfe K.H."/>
        </authorList>
    </citation>
    <scope>NUCLEOTIDE SEQUENCE [LARGE SCALE GENOMIC DNA]</scope>
    <source>
        <strain evidence="9">ATCC 34711 / CBS 6284 / DSM 70876 / NBRC 10599 / NRRL Y-10934 / UCD 77-7</strain>
    </source>
</reference>
<keyword evidence="3 6" id="KW-0472">Membrane</keyword>
<dbReference type="eggNOG" id="KOG0985">
    <property type="taxonomic scope" value="Eukaryota"/>
</dbReference>
<organism evidence="8 9">
    <name type="scientific">Henningerozyma blattae (strain ATCC 34711 / CBS 6284 / DSM 70876 / NBRC 10599 / NRRL Y-10934 / UCD 77-7)</name>
    <name type="common">Yeast</name>
    <name type="synonym">Tetrapisispora blattae</name>
    <dbReference type="NCBI Taxonomy" id="1071380"/>
    <lineage>
        <taxon>Eukaryota</taxon>
        <taxon>Fungi</taxon>
        <taxon>Dikarya</taxon>
        <taxon>Ascomycota</taxon>
        <taxon>Saccharomycotina</taxon>
        <taxon>Saccharomycetes</taxon>
        <taxon>Saccharomycetales</taxon>
        <taxon>Saccharomycetaceae</taxon>
        <taxon>Henningerozyma</taxon>
    </lineage>
</organism>
<dbReference type="GO" id="GO:0006886">
    <property type="term" value="P:intracellular protein transport"/>
    <property type="evidence" value="ECO:0007669"/>
    <property type="project" value="UniProtKB-UniRule"/>
</dbReference>
<comment type="similarity">
    <text evidence="1 6">Belongs to the clathrin heavy chain family.</text>
</comment>
<dbReference type="Pfam" id="PF13838">
    <property type="entry name" value="Clathrin_H_link"/>
    <property type="match status" value="1"/>
</dbReference>
<dbReference type="GO" id="GO:0071439">
    <property type="term" value="C:clathrin complex"/>
    <property type="evidence" value="ECO:0007669"/>
    <property type="project" value="InterPro"/>
</dbReference>
<keyword evidence="5 6" id="KW-0968">Cytoplasmic vesicle</keyword>
<dbReference type="SUPFAM" id="SSF48371">
    <property type="entry name" value="ARM repeat"/>
    <property type="match status" value="5"/>
</dbReference>
<dbReference type="GO" id="GO:0032051">
    <property type="term" value="F:clathrin light chain binding"/>
    <property type="evidence" value="ECO:0007669"/>
    <property type="project" value="InterPro"/>
</dbReference>
<dbReference type="GO" id="GO:0006895">
    <property type="term" value="P:Golgi to endosome transport"/>
    <property type="evidence" value="ECO:0007669"/>
    <property type="project" value="TreeGrafter"/>
</dbReference>
<dbReference type="InParanoid" id="I2H9C8"/>
<dbReference type="GO" id="GO:0005198">
    <property type="term" value="F:structural molecule activity"/>
    <property type="evidence" value="ECO:0007669"/>
    <property type="project" value="InterPro"/>
</dbReference>
<gene>
    <name evidence="8" type="primary">TBLA0I03250</name>
    <name evidence="8" type="ORF">TBLA_0I03250</name>
</gene>
<dbReference type="InterPro" id="IPR011990">
    <property type="entry name" value="TPR-like_helical_dom_sf"/>
</dbReference>
<dbReference type="PANTHER" id="PTHR10292">
    <property type="entry name" value="CLATHRIN HEAVY CHAIN RELATED"/>
    <property type="match status" value="1"/>
</dbReference>
<dbReference type="FunFam" id="1.25.40.10:FF:000001">
    <property type="entry name" value="Clathrin heavy chain"/>
    <property type="match status" value="1"/>
</dbReference>
<feature type="repeat" description="CHCR" evidence="7">
    <location>
        <begin position="1432"/>
        <end position="1575"/>
    </location>
</feature>
<protein>
    <recommendedName>
        <fullName evidence="6">Clathrin heavy chain</fullName>
    </recommendedName>
</protein>
<feature type="repeat" description="CHCR" evidence="7">
    <location>
        <begin position="695"/>
        <end position="837"/>
    </location>
</feature>
<dbReference type="PIRSF" id="PIRSF002290">
    <property type="entry name" value="Clathrin_H_chain"/>
    <property type="match status" value="1"/>
</dbReference>
<dbReference type="InterPro" id="IPR016024">
    <property type="entry name" value="ARM-type_fold"/>
</dbReference>
<dbReference type="FunFam" id="1.25.40.10:FF:000002">
    <property type="entry name" value="Clathrin heavy chain"/>
    <property type="match status" value="1"/>
</dbReference>
<accession>I2H9C8</accession>
<dbReference type="Pfam" id="PF00637">
    <property type="entry name" value="Clathrin"/>
    <property type="match status" value="7"/>
</dbReference>
<dbReference type="STRING" id="1071380.I2H9C8"/>
<dbReference type="GO" id="GO:0030132">
    <property type="term" value="C:clathrin coat of coated pit"/>
    <property type="evidence" value="ECO:0007669"/>
    <property type="project" value="InterPro"/>
</dbReference>
<feature type="repeat" description="CHCR" evidence="7">
    <location>
        <begin position="546"/>
        <end position="692"/>
    </location>
</feature>
<keyword evidence="4 6" id="KW-0168">Coated pit</keyword>
<name>I2H9C8_HENB6</name>
<dbReference type="OMA" id="WLKEDKX"/>
<evidence type="ECO:0000256" key="3">
    <source>
        <dbReference type="ARBA" id="ARBA00023136"/>
    </source>
</evidence>
<feature type="repeat" description="CHCR" evidence="7">
    <location>
        <begin position="1283"/>
        <end position="1429"/>
    </location>
</feature>
<dbReference type="SUPFAM" id="SSF50989">
    <property type="entry name" value="Clathrin heavy-chain terminal domain"/>
    <property type="match status" value="1"/>
</dbReference>
<sequence length="1658" mass="189182">MTDIPIDFTEITELEAIGISPEYFNSRSITFESDYFVTVRESNNNGQNTVAVVDLKNNNAVTRKTMGGDSALMHISSKIIAVRANGTIVQVFNLETKEKLKSFQMNDPILFWKWLDESNLGLVTATSLYVCNIFDGQIEIPPMILTQRHSNLNNCQIINFVANKNFDWFAVVGITQENDRIAGKIQLFSKLRNISQPIDGHVAIFSTIKLDGNTEPVQVFVTGTRSSTSSSGELRIIEIEHDQSQPISYTKKTLDIFFPPDAINDFPLTVKISEKFGIIYLLTKYGFIHLYELETGTNLFVNRITADSVFVATSFDNGNGLACINKKGQVLTVEISKEKLIPYIMSKLSDKELAFKISKRSGGALMGADDLFSTQFNKLMEEGNYNDAAKIAASNLTLRTNNSTIEKLKNVKTVQGSISPLLIYFSTILDNDKLNKIETIQLAKPLFEQNRKQLFNKWFQEDKLECSEELGDIIKQYDLNMALQCYLKSNIHSKVINVLAELQRYDEILPYCQNINYKPNFLHLISIMSKSNPDKAAEFTSILYKTPAIASELDPEKVADIFYSQNLVQQGTTVLLELLKNDSPEFGHLQTRVLQINLQNSPQVADAILSNKLFSHYDKPTIADLSEKAGLYQRALENYTDIKDIKRCVIHTSSFPSDWLVNYFGHLNVQQSIACLSALLEDNMTHNIQIAVQVATKYSDLLGSNILIKLFEQYNATEGLYYYLTSFVNMTEDNDVVLKYAQAASKLKQFNELERIVKDNNVYDPEKMKNFLKNANLEDQRPLIIVCDRFNFVHELILYLYNKNNLKFIEVYVQQIDPIKTPQVIAALLDVDCDDNFIQLLLNSVVGQVPISELTEEVEKRNRLKILLPFLEKSVRQGNQEQAVYNTLAKIYIDSNNSAEKFLRDNNQYDTLTVGRYCEKRDPYLAYIAYEKGLNDTDLIRITNENGMFKYQARYLLKRSDTQLWNLVLTPENIYRNQVVEAVTSVGILELNDPEPVSLTVQAFMNNNLKMELIVLLEKIVLEPSAFSENTALQGLLFLSAIKYAPNKVRGYIEKLDNYDPNEIGPLCIEKSLNEEAFQIYDRHNMHSEALGVIISNILSLERAVTYVEKMDEPELWSQLAVAQLYALKSEDAIASFIKAGDPSKYVEVIEVGKETRSYESLIQFLTMARKSLREPIVDGALLLSFAQLGRYNDIENLLKEPNVINLEQVGDQLFEEQNYKAAKLCYTNVSNYSKLASTYVYLGDYRAAVESARKASNIKVWKLVINACVGTREFSLAQICGLNLIVRAEDLGDVVKLYEERGYFDELIILFEQGLGLERAHMGMFTELAILYTKYKPEKLSEHLNLFWSRINIPKVIAQVESAHLWSELIFLYSHYDEWDNAALTMLERCAEKFDHTQFKEIIVKVSNLEIYYRAINTYVQEHPSLLIDLLAALTPRLDISRTVKIFANSDNLPLIKPFLINVLPQNNRVVNEAYQDLLIEEEDYKGLQIAVDSHDRYDHLELARRLESHELIYFKRIAASLYAKSKKWDKSLDILIKQKLWKDAIDTAASSQNSEVIEKLLNFFVDSDYKEGFIALLYAAYNIVTFDNVLELSFMNSLDVYVRPYEISVRKEQYDSIKSIKEKIAKIELRGGSIPADSRPLMLTGSTSLSSHNTGF</sequence>
<comment type="subcellular location">
    <subcellularLocation>
        <location evidence="6">Cytoplasmic vesicle membrane</location>
        <topology evidence="6">Peripheral membrane protein</topology>
        <orientation evidence="6">Cytoplasmic side</orientation>
    </subcellularLocation>
    <subcellularLocation>
        <location evidence="6">Membrane</location>
        <location evidence="6">Coated pit</location>
        <topology evidence="6">Peripheral membrane protein</topology>
        <orientation evidence="6">Cytoplasmic side</orientation>
    </subcellularLocation>
</comment>
<dbReference type="OrthoDB" id="2113814at2759"/>
<dbReference type="GO" id="GO:0030130">
    <property type="term" value="C:clathrin coat of trans-Golgi network vesicle"/>
    <property type="evidence" value="ECO:0007669"/>
    <property type="project" value="InterPro"/>
</dbReference>
<keyword evidence="9" id="KW-1185">Reference proteome</keyword>
<dbReference type="InterPro" id="IPR016025">
    <property type="entry name" value="Clathrin_H-chain_N"/>
</dbReference>
<evidence type="ECO:0000256" key="4">
    <source>
        <dbReference type="ARBA" id="ARBA00023176"/>
    </source>
</evidence>
<evidence type="ECO:0000256" key="7">
    <source>
        <dbReference type="PROSITE-ProRule" id="PRU01006"/>
    </source>
</evidence>
<dbReference type="PANTHER" id="PTHR10292:SF1">
    <property type="entry name" value="CLATHRIN HEAVY CHAIN"/>
    <property type="match status" value="1"/>
</dbReference>
<dbReference type="FunFam" id="1.25.40.10:FF:000082">
    <property type="entry name" value="Clathrin heavy chain"/>
    <property type="match status" value="1"/>
</dbReference>
<dbReference type="HOGENOM" id="CLU_002136_0_0_1"/>
<comment type="function">
    <text evidence="6">Clathrin is the major protein of the polyhedral coat of coated pits and vesicles.</text>
</comment>
<keyword evidence="2" id="KW-0677">Repeat</keyword>
<dbReference type="KEGG" id="tbl:TBLA_0I03250"/>
<evidence type="ECO:0000256" key="1">
    <source>
        <dbReference type="ARBA" id="ARBA00009535"/>
    </source>
</evidence>
<dbReference type="EMBL" id="HE806324">
    <property type="protein sequence ID" value="CCH62980.1"/>
    <property type="molecule type" value="Genomic_DNA"/>
</dbReference>